<feature type="region of interest" description="Disordered" evidence="1">
    <location>
        <begin position="847"/>
        <end position="884"/>
    </location>
</feature>
<sequence length="884" mass="98730">MDTYKHFTSDLQEVIDSELDYITTRRKLYGLPDDKQEAKKDLWGMCISGGGIRSATLGLGMMQSFIKNNWMKKFDYLSTVSGGGYIGSCLSSLLTGDKKAFTHQGKTMDVTPENSPFVRLGEEESDYKYADETRLTVMHQMHHLRTHGEYLTPQKNYGSRDVKRAVGSVVSGIFHNFLLYFFFLLTFVAFNYSVLYVISNGTFFQEIRYSKPVKLADDSTLEYVLAVFGNWLTEGISRHLQLIGQGLKAHPLVGIAFCLAGVLTGIFYIYRIAAAVNKIKQYQNKSFDKDLDSSKIDPLKIKSGYNPEAHFETEFTTSLSRLAILGTPLVAILIGFYIREFSSNYWIIFSLPFCFSIGLSLAVYLIIPFMRQGKTGRYQRLFRSLQGNIQGSALYSLGIAVLMPFVVLVAFSAGPSVNFLFSIISLLFGYFVFKLKVGGGDSKVYASLMKKLRIPLLNLSVLLFLGISMAALAGYLTELNSLPVAAAICLGAAFAFAAFGYFVDANKVSPHYFYRDRLSEAYLKTDARVKRTKANSAQGLPLTNIRNDEDLKLKDLGKDNNRGPYHLIVAALNLQGSDELVRRDLKSEHFIFSSKYIGSQSTGYVKTEAYRGGNTKLARAMTISAAAVGSAAGSANAFCHSFLCTLFNLRLGYWIENPWSYRESIPSYRKRYFWPGYLFSELMGTCTARESLVNVSDGGHTGDNLGLVPLLQRRCKTIVICDFEQDYNYDFQSFTNAVRMAYIEENISIDINLKPLIPSPSTSGGIGISKKSVAIGKIKYPDGTEGKLIYIKSSLSGDLPVHVFNYHKSFPDFPQQSTGDQYFDDTQFEAYRSLGEHLASQAILQMKKEETDKEKSKAEPPFEGIKLKSSDGQIHLAGSSDIRE</sequence>
<keyword evidence="2" id="KW-0472">Membrane</keyword>
<dbReference type="InterPro" id="IPR016035">
    <property type="entry name" value="Acyl_Trfase/lysoPLipase"/>
</dbReference>
<feature type="transmembrane region" description="Helical" evidence="2">
    <location>
        <begin position="456"/>
        <end position="476"/>
    </location>
</feature>
<dbReference type="Gene3D" id="3.40.1090.10">
    <property type="entry name" value="Cytosolic phospholipase A2 catalytic domain"/>
    <property type="match status" value="2"/>
</dbReference>
<name>A0ABT8R444_9BACT</name>
<feature type="transmembrane region" description="Helical" evidence="2">
    <location>
        <begin position="249"/>
        <end position="270"/>
    </location>
</feature>
<dbReference type="EMBL" id="JAUKPO010000005">
    <property type="protein sequence ID" value="MDO1446870.1"/>
    <property type="molecule type" value="Genomic_DNA"/>
</dbReference>
<dbReference type="RefSeq" id="WP_302037674.1">
    <property type="nucleotide sequence ID" value="NZ_JAUKPO010000005.1"/>
</dbReference>
<feature type="transmembrane region" description="Helical" evidence="2">
    <location>
        <begin position="417"/>
        <end position="435"/>
    </location>
</feature>
<keyword evidence="4" id="KW-1185">Reference proteome</keyword>
<dbReference type="PANTHER" id="PTHR10728:SF40">
    <property type="entry name" value="PATATIN FAMILY PROTEIN"/>
    <property type="match status" value="1"/>
</dbReference>
<feature type="transmembrane region" description="Helical" evidence="2">
    <location>
        <begin position="322"/>
        <end position="339"/>
    </location>
</feature>
<proteinExistence type="predicted"/>
<evidence type="ECO:0000313" key="3">
    <source>
        <dbReference type="EMBL" id="MDO1446870.1"/>
    </source>
</evidence>
<dbReference type="PANTHER" id="PTHR10728">
    <property type="entry name" value="CYTOSOLIC PHOSPHOLIPASE A2"/>
    <property type="match status" value="1"/>
</dbReference>
<protein>
    <submittedName>
        <fullName evidence="3">Patatin-like phospholipase family protein</fullName>
    </submittedName>
</protein>
<evidence type="ECO:0000313" key="4">
    <source>
        <dbReference type="Proteomes" id="UP001168528"/>
    </source>
</evidence>
<accession>A0ABT8R444</accession>
<keyword evidence="2" id="KW-1133">Transmembrane helix</keyword>
<feature type="transmembrane region" description="Helical" evidence="2">
    <location>
        <begin position="482"/>
        <end position="503"/>
    </location>
</feature>
<comment type="caution">
    <text evidence="3">The sequence shown here is derived from an EMBL/GenBank/DDBJ whole genome shotgun (WGS) entry which is preliminary data.</text>
</comment>
<evidence type="ECO:0000256" key="2">
    <source>
        <dbReference type="SAM" id="Phobius"/>
    </source>
</evidence>
<dbReference type="SUPFAM" id="SSF52151">
    <property type="entry name" value="FabD/lysophospholipase-like"/>
    <property type="match status" value="1"/>
</dbReference>
<feature type="transmembrane region" description="Helical" evidence="2">
    <location>
        <begin position="391"/>
        <end position="411"/>
    </location>
</feature>
<organism evidence="3 4">
    <name type="scientific">Rhodocytophaga aerolata</name>
    <dbReference type="NCBI Taxonomy" id="455078"/>
    <lineage>
        <taxon>Bacteria</taxon>
        <taxon>Pseudomonadati</taxon>
        <taxon>Bacteroidota</taxon>
        <taxon>Cytophagia</taxon>
        <taxon>Cytophagales</taxon>
        <taxon>Rhodocytophagaceae</taxon>
        <taxon>Rhodocytophaga</taxon>
    </lineage>
</organism>
<keyword evidence="2" id="KW-0812">Transmembrane</keyword>
<feature type="transmembrane region" description="Helical" evidence="2">
    <location>
        <begin position="345"/>
        <end position="370"/>
    </location>
</feature>
<evidence type="ECO:0000256" key="1">
    <source>
        <dbReference type="SAM" id="MobiDB-lite"/>
    </source>
</evidence>
<feature type="compositionally biased region" description="Basic and acidic residues" evidence="1">
    <location>
        <begin position="847"/>
        <end position="869"/>
    </location>
</feature>
<dbReference type="Proteomes" id="UP001168528">
    <property type="component" value="Unassembled WGS sequence"/>
</dbReference>
<gene>
    <name evidence="3" type="ORF">Q0590_11435</name>
</gene>
<feature type="transmembrane region" description="Helical" evidence="2">
    <location>
        <begin position="177"/>
        <end position="198"/>
    </location>
</feature>
<reference evidence="3" key="1">
    <citation type="submission" date="2023-07" db="EMBL/GenBank/DDBJ databases">
        <title>The genome sequence of Rhodocytophaga aerolata KACC 12507.</title>
        <authorList>
            <person name="Zhang X."/>
        </authorList>
    </citation>
    <scope>NUCLEOTIDE SEQUENCE</scope>
    <source>
        <strain evidence="3">KACC 12507</strain>
    </source>
</reference>